<evidence type="ECO:0000313" key="1">
    <source>
        <dbReference type="EMBL" id="SHE71309.1"/>
    </source>
</evidence>
<keyword evidence="2" id="KW-1185">Reference proteome</keyword>
<name>A0A1M4VQS4_9FIRM</name>
<proteinExistence type="predicted"/>
<evidence type="ECO:0000313" key="2">
    <source>
        <dbReference type="Proteomes" id="UP000184196"/>
    </source>
</evidence>
<protein>
    <recommendedName>
        <fullName evidence="3">Resolvase, N terminal domain</fullName>
    </recommendedName>
</protein>
<dbReference type="AlphaFoldDB" id="A0A1M4VQS4"/>
<sequence>MLYDMSPARELTEDLISIVQHFAARLYGQRTYKARKLTRTVREALKDAADSKAEEPAAEQ</sequence>
<accession>A0A1M4VQS4</accession>
<organism evidence="1 2">
    <name type="scientific">Desulfofundulus australicus DSM 11792</name>
    <dbReference type="NCBI Taxonomy" id="1121425"/>
    <lineage>
        <taxon>Bacteria</taxon>
        <taxon>Bacillati</taxon>
        <taxon>Bacillota</taxon>
        <taxon>Clostridia</taxon>
        <taxon>Eubacteriales</taxon>
        <taxon>Peptococcaceae</taxon>
        <taxon>Desulfofundulus</taxon>
    </lineage>
</organism>
<dbReference type="EMBL" id="FQUW01000008">
    <property type="protein sequence ID" value="SHE71309.1"/>
    <property type="molecule type" value="Genomic_DNA"/>
</dbReference>
<evidence type="ECO:0008006" key="3">
    <source>
        <dbReference type="Google" id="ProtNLM"/>
    </source>
</evidence>
<dbReference type="Proteomes" id="UP000184196">
    <property type="component" value="Unassembled WGS sequence"/>
</dbReference>
<dbReference type="Gene3D" id="1.10.287.2170">
    <property type="match status" value="1"/>
</dbReference>
<reference evidence="2" key="1">
    <citation type="submission" date="2016-11" db="EMBL/GenBank/DDBJ databases">
        <authorList>
            <person name="Varghese N."/>
            <person name="Submissions S."/>
        </authorList>
    </citation>
    <scope>NUCLEOTIDE SEQUENCE [LARGE SCALE GENOMIC DNA]</scope>
    <source>
        <strain evidence="2">DSM 11792</strain>
    </source>
</reference>
<gene>
    <name evidence="1" type="ORF">SAMN02745218_00715</name>
</gene>